<dbReference type="RefSeq" id="WP_011994969.1">
    <property type="nucleotide sequence ID" value="NC_009719.1"/>
</dbReference>
<dbReference type="AlphaFoldDB" id="A7HP45"/>
<dbReference type="Gene3D" id="1.10.1470.10">
    <property type="entry name" value="YjbJ"/>
    <property type="match status" value="1"/>
</dbReference>
<dbReference type="InterPro" id="IPR050423">
    <property type="entry name" value="UPF0337_stress_rsp"/>
</dbReference>
<organism evidence="3 4">
    <name type="scientific">Parvibaculum lavamentivorans (strain DS-1 / DSM 13023 / NCIMB 13966)</name>
    <dbReference type="NCBI Taxonomy" id="402881"/>
    <lineage>
        <taxon>Bacteria</taxon>
        <taxon>Pseudomonadati</taxon>
        <taxon>Pseudomonadota</taxon>
        <taxon>Alphaproteobacteria</taxon>
        <taxon>Hyphomicrobiales</taxon>
        <taxon>Parvibaculaceae</taxon>
        <taxon>Parvibaculum</taxon>
    </lineage>
</organism>
<dbReference type="eggNOG" id="COG3237">
    <property type="taxonomic scope" value="Bacteria"/>
</dbReference>
<sequence length="65" mass="7731">MNWDQVEGNWTQMKGRIKEAWGDITDSDLQKVEGKRDRLAGLLQERYGKQKEAAEREIDEWLSRH</sequence>
<dbReference type="InterPro" id="IPR008462">
    <property type="entry name" value="CsbD"/>
</dbReference>
<gene>
    <name evidence="3" type="ordered locus">Plav_0055</name>
</gene>
<accession>A7HP45</accession>
<dbReference type="PANTHER" id="PTHR34977">
    <property type="entry name" value="UPF0337 PROTEIN YJBJ"/>
    <property type="match status" value="1"/>
</dbReference>
<evidence type="ECO:0000313" key="4">
    <source>
        <dbReference type="Proteomes" id="UP000006377"/>
    </source>
</evidence>
<dbReference type="PIRSF" id="PIRSF039008">
    <property type="entry name" value="YjbJ"/>
    <property type="match status" value="1"/>
</dbReference>
<dbReference type="Pfam" id="PF05532">
    <property type="entry name" value="CsbD"/>
    <property type="match status" value="1"/>
</dbReference>
<dbReference type="OrthoDB" id="9796058at2"/>
<feature type="domain" description="CsbD-like" evidence="2">
    <location>
        <begin position="4"/>
        <end position="56"/>
    </location>
</feature>
<comment type="similarity">
    <text evidence="1">Belongs to the UPF0337 (CsbD) family.</text>
</comment>
<dbReference type="KEGG" id="pla:Plav_0055"/>
<dbReference type="SUPFAM" id="SSF69047">
    <property type="entry name" value="Hypothetical protein YjbJ"/>
    <property type="match status" value="1"/>
</dbReference>
<keyword evidence="4" id="KW-1185">Reference proteome</keyword>
<dbReference type="InterPro" id="IPR036629">
    <property type="entry name" value="YjbJ_sf"/>
</dbReference>
<reference evidence="3 4" key="1">
    <citation type="journal article" date="2011" name="Stand. Genomic Sci.">
        <title>Complete genome sequence of Parvibaculum lavamentivorans type strain (DS-1(T)).</title>
        <authorList>
            <person name="Schleheck D."/>
            <person name="Weiss M."/>
            <person name="Pitluck S."/>
            <person name="Bruce D."/>
            <person name="Land M.L."/>
            <person name="Han S."/>
            <person name="Saunders E."/>
            <person name="Tapia R."/>
            <person name="Detter C."/>
            <person name="Brettin T."/>
            <person name="Han J."/>
            <person name="Woyke T."/>
            <person name="Goodwin L."/>
            <person name="Pennacchio L."/>
            <person name="Nolan M."/>
            <person name="Cook A.M."/>
            <person name="Kjelleberg S."/>
            <person name="Thomas T."/>
        </authorList>
    </citation>
    <scope>NUCLEOTIDE SEQUENCE [LARGE SCALE GENOMIC DNA]</scope>
    <source>
        <strain evidence="4">DS-1 / DSM 13023 / NCIMB 13966</strain>
    </source>
</reference>
<protein>
    <submittedName>
        <fullName evidence="3">CsbD family protein</fullName>
    </submittedName>
</protein>
<dbReference type="EMBL" id="CP000774">
    <property type="protein sequence ID" value="ABS61678.1"/>
    <property type="molecule type" value="Genomic_DNA"/>
</dbReference>
<name>A7HP45_PARL1</name>
<dbReference type="Proteomes" id="UP000006377">
    <property type="component" value="Chromosome"/>
</dbReference>
<proteinExistence type="inferred from homology"/>
<dbReference type="PANTHER" id="PTHR34977:SF1">
    <property type="entry name" value="UPF0337 PROTEIN YJBJ"/>
    <property type="match status" value="1"/>
</dbReference>
<dbReference type="STRING" id="402881.Plav_0055"/>
<evidence type="ECO:0000256" key="1">
    <source>
        <dbReference type="ARBA" id="ARBA00009129"/>
    </source>
</evidence>
<evidence type="ECO:0000259" key="2">
    <source>
        <dbReference type="Pfam" id="PF05532"/>
    </source>
</evidence>
<dbReference type="InterPro" id="IPR026042">
    <property type="entry name" value="YjbJ"/>
</dbReference>
<dbReference type="HOGENOM" id="CLU_135567_4_1_5"/>
<evidence type="ECO:0000313" key="3">
    <source>
        <dbReference type="EMBL" id="ABS61678.1"/>
    </source>
</evidence>